<dbReference type="PROSITE" id="PS51352">
    <property type="entry name" value="THIOREDOXIN_2"/>
    <property type="match status" value="1"/>
</dbReference>
<dbReference type="EC" id="5.3.4.1" evidence="4 12"/>
<gene>
    <name evidence="16" type="primary">LOC100371156</name>
</gene>
<sequence length="381" mass="42345">ARDADGIVKWLNKKTGPPAKTLESVEDAEKLAENEVCVIGFFKSADSDNAKIFLEVASANDDISFGITSSDDVFKKYKVKDGAIVLLKKFDEGRNDYDGDFTVDAIAAFVAANSLPLVIEYSEQTSSILFGGDIKKHNMIFVDKEVENFQAISDNFTEAAKDFKGKVQFVLIDVNTDAGAFILNFFGLKNIPAVLFIDLEADAAKFKPESDEIKAETMKIFVNAVLDGKMKPYLMSADIPEDSNEEAVKVLVGKNFEEVALDKTKHVLVEFYAPWCEHCKKLAPIYDELAENFKGREDIVIAKMDATANEVEFVKVIRFPTLKLFPKDSSDIIDYNGNRTIEGLTKFLESGGKEGAGPSDEDEDLDEEEEEEKAEQKKDEL</sequence>
<organism evidence="15 16">
    <name type="scientific">Saccoglossus kowalevskii</name>
    <name type="common">Acorn worm</name>
    <dbReference type="NCBI Taxonomy" id="10224"/>
    <lineage>
        <taxon>Eukaryota</taxon>
        <taxon>Metazoa</taxon>
        <taxon>Hemichordata</taxon>
        <taxon>Enteropneusta</taxon>
        <taxon>Harrimaniidae</taxon>
        <taxon>Saccoglossus</taxon>
    </lineage>
</organism>
<feature type="region of interest" description="Disordered" evidence="13">
    <location>
        <begin position="348"/>
        <end position="381"/>
    </location>
</feature>
<dbReference type="PROSITE" id="PS00194">
    <property type="entry name" value="THIOREDOXIN_1"/>
    <property type="match status" value="1"/>
</dbReference>
<evidence type="ECO:0000313" key="16">
    <source>
        <dbReference type="RefSeq" id="XP_002735664.1"/>
    </source>
</evidence>
<protein>
    <recommendedName>
        <fullName evidence="4 12">Protein disulfide-isomerase</fullName>
        <ecNumber evidence="4 12">5.3.4.1</ecNumber>
    </recommendedName>
</protein>
<dbReference type="GeneID" id="100371156"/>
<keyword evidence="10" id="KW-0676">Redox-active center</keyword>
<evidence type="ECO:0000256" key="12">
    <source>
        <dbReference type="RuleBase" id="RU361130"/>
    </source>
</evidence>
<dbReference type="PANTHER" id="PTHR18929">
    <property type="entry name" value="PROTEIN DISULFIDE ISOMERASE"/>
    <property type="match status" value="1"/>
</dbReference>
<evidence type="ECO:0000256" key="9">
    <source>
        <dbReference type="ARBA" id="ARBA00023235"/>
    </source>
</evidence>
<keyword evidence="8" id="KW-1015">Disulfide bond</keyword>
<keyword evidence="15" id="KW-1185">Reference proteome</keyword>
<dbReference type="CDD" id="cd02995">
    <property type="entry name" value="PDI_a_PDI_a'_C"/>
    <property type="match status" value="1"/>
</dbReference>
<keyword evidence="7" id="KW-0256">Endoplasmic reticulum</keyword>
<evidence type="ECO:0000256" key="5">
    <source>
        <dbReference type="ARBA" id="ARBA00022729"/>
    </source>
</evidence>
<dbReference type="Pfam" id="PF13848">
    <property type="entry name" value="Thioredoxin_6"/>
    <property type="match status" value="1"/>
</dbReference>
<feature type="non-terminal residue" evidence="16">
    <location>
        <position position="1"/>
    </location>
</feature>
<evidence type="ECO:0000256" key="6">
    <source>
        <dbReference type="ARBA" id="ARBA00022737"/>
    </source>
</evidence>
<feature type="domain" description="Thioredoxin" evidence="14">
    <location>
        <begin position="207"/>
        <end position="353"/>
    </location>
</feature>
<dbReference type="PRINTS" id="PR00421">
    <property type="entry name" value="THIOREDOXIN"/>
</dbReference>
<comment type="subcellular location">
    <subcellularLocation>
        <location evidence="2">Endoplasmic reticulum lumen</location>
    </subcellularLocation>
</comment>
<evidence type="ECO:0000256" key="2">
    <source>
        <dbReference type="ARBA" id="ARBA00004319"/>
    </source>
</evidence>
<comment type="similarity">
    <text evidence="3 11">Belongs to the protein disulfide isomerase family.</text>
</comment>
<evidence type="ECO:0000256" key="13">
    <source>
        <dbReference type="SAM" id="MobiDB-lite"/>
    </source>
</evidence>
<keyword evidence="6" id="KW-0677">Repeat</keyword>
<dbReference type="PANTHER" id="PTHR18929:SF240">
    <property type="entry name" value="PROTEIN DISULFIDE-ISOMERASE"/>
    <property type="match status" value="1"/>
</dbReference>
<evidence type="ECO:0000256" key="8">
    <source>
        <dbReference type="ARBA" id="ARBA00023157"/>
    </source>
</evidence>
<dbReference type="CDD" id="cd02982">
    <property type="entry name" value="PDI_b'_family"/>
    <property type="match status" value="1"/>
</dbReference>
<evidence type="ECO:0000256" key="3">
    <source>
        <dbReference type="ARBA" id="ARBA00006347"/>
    </source>
</evidence>
<evidence type="ECO:0000256" key="1">
    <source>
        <dbReference type="ARBA" id="ARBA00001182"/>
    </source>
</evidence>
<name>A0ABM0GRF3_SACKO</name>
<dbReference type="SUPFAM" id="SSF52833">
    <property type="entry name" value="Thioredoxin-like"/>
    <property type="match status" value="3"/>
</dbReference>
<dbReference type="InterPro" id="IPR036249">
    <property type="entry name" value="Thioredoxin-like_sf"/>
</dbReference>
<keyword evidence="5" id="KW-0732">Signal</keyword>
<dbReference type="Pfam" id="PF00085">
    <property type="entry name" value="Thioredoxin"/>
    <property type="match status" value="1"/>
</dbReference>
<accession>A0ABM0GRF3</accession>
<comment type="catalytic activity">
    <reaction evidence="1 12">
        <text>Catalyzes the rearrangement of -S-S- bonds in proteins.</text>
        <dbReference type="EC" id="5.3.4.1"/>
    </reaction>
</comment>
<dbReference type="InterPro" id="IPR005792">
    <property type="entry name" value="Prot_disulphide_isomerase"/>
</dbReference>
<dbReference type="RefSeq" id="XP_002735664.1">
    <property type="nucleotide sequence ID" value="XM_002735618.2"/>
</dbReference>
<evidence type="ECO:0000259" key="14">
    <source>
        <dbReference type="PROSITE" id="PS51352"/>
    </source>
</evidence>
<evidence type="ECO:0000256" key="7">
    <source>
        <dbReference type="ARBA" id="ARBA00022824"/>
    </source>
</evidence>
<proteinExistence type="inferred from homology"/>
<evidence type="ECO:0000256" key="4">
    <source>
        <dbReference type="ARBA" id="ARBA00012723"/>
    </source>
</evidence>
<reference evidence="16" key="1">
    <citation type="submission" date="2025-08" db="UniProtKB">
        <authorList>
            <consortium name="RefSeq"/>
        </authorList>
    </citation>
    <scope>IDENTIFICATION</scope>
    <source>
        <tissue evidence="16">Testes</tissue>
    </source>
</reference>
<keyword evidence="9 12" id="KW-0413">Isomerase</keyword>
<evidence type="ECO:0000256" key="11">
    <source>
        <dbReference type="RuleBase" id="RU004208"/>
    </source>
</evidence>
<dbReference type="Proteomes" id="UP000694865">
    <property type="component" value="Unplaced"/>
</dbReference>
<dbReference type="Gene3D" id="3.40.30.10">
    <property type="entry name" value="Glutaredoxin"/>
    <property type="match status" value="3"/>
</dbReference>
<evidence type="ECO:0000313" key="15">
    <source>
        <dbReference type="Proteomes" id="UP000694865"/>
    </source>
</evidence>
<evidence type="ECO:0000256" key="10">
    <source>
        <dbReference type="ARBA" id="ARBA00023284"/>
    </source>
</evidence>
<dbReference type="NCBIfam" id="TIGR01126">
    <property type="entry name" value="pdi_dom"/>
    <property type="match status" value="1"/>
</dbReference>
<feature type="compositionally biased region" description="Acidic residues" evidence="13">
    <location>
        <begin position="359"/>
        <end position="373"/>
    </location>
</feature>
<dbReference type="InterPro" id="IPR017937">
    <property type="entry name" value="Thioredoxin_CS"/>
</dbReference>
<dbReference type="NCBIfam" id="TIGR01130">
    <property type="entry name" value="ER_PDI_fam"/>
    <property type="match status" value="1"/>
</dbReference>
<dbReference type="CDD" id="cd02981">
    <property type="entry name" value="PDI_b_family"/>
    <property type="match status" value="1"/>
</dbReference>
<dbReference type="InterPro" id="IPR013766">
    <property type="entry name" value="Thioredoxin_domain"/>
</dbReference>
<dbReference type="InterPro" id="IPR005788">
    <property type="entry name" value="PDI_thioredoxin-like_dom"/>
</dbReference>